<sequence>MTVTWAGALAWRMRRQLLVGGDASAVEVVRRVGAVTVGSAPLAVEVRGSSRDSLDRAQAAGAIIKTWTFRGAVHLMTVQDAAAYLTLRAAGRQWERPSWQDFYQLRLADWPDLRARLRAGLAGGPLAGPDLWQFVTATPRFRHLREVPTDTLFKAFAWQGDLSMTADNRLQLVDLPAIDLDAAGLHAVEHYYRNYGPATLDHVHYWLGGGLSAGRKRIDSWIAALGDRLVPVLPGGFCVLSDDLAALERSEPSDAVRLLPGHDPWVLGPGTKDTHVVPPEHRTAVTRQANLVITGGVVSGTWKVTNGSVIVDPPRR</sequence>
<dbReference type="PANTHER" id="PTHR38479:SF2">
    <property type="entry name" value="WINGED HELIX DNA-BINDING DOMAIN-CONTAINING PROTEIN"/>
    <property type="match status" value="1"/>
</dbReference>
<dbReference type="EMBL" id="BONQ01000108">
    <property type="protein sequence ID" value="GIG48763.1"/>
    <property type="molecule type" value="Genomic_DNA"/>
</dbReference>
<protein>
    <recommendedName>
        <fullName evidence="3">Winged helix DNA-binding domain-containing protein</fullName>
    </recommendedName>
</protein>
<dbReference type="InterPro" id="IPR009351">
    <property type="entry name" value="AlkZ-like"/>
</dbReference>
<comment type="caution">
    <text evidence="1">The sequence shown here is derived from an EMBL/GenBank/DDBJ whole genome shotgun (WGS) entry which is preliminary data.</text>
</comment>
<evidence type="ECO:0008006" key="3">
    <source>
        <dbReference type="Google" id="ProtNLM"/>
    </source>
</evidence>
<dbReference type="PANTHER" id="PTHR38479">
    <property type="entry name" value="LMO0824 PROTEIN"/>
    <property type="match status" value="1"/>
</dbReference>
<dbReference type="Pfam" id="PF06224">
    <property type="entry name" value="AlkZ-like"/>
    <property type="match status" value="1"/>
</dbReference>
<evidence type="ECO:0000313" key="1">
    <source>
        <dbReference type="EMBL" id="GIG48763.1"/>
    </source>
</evidence>
<dbReference type="Proteomes" id="UP000660611">
    <property type="component" value="Unassembled WGS sequence"/>
</dbReference>
<proteinExistence type="predicted"/>
<evidence type="ECO:0000313" key="2">
    <source>
        <dbReference type="Proteomes" id="UP000660611"/>
    </source>
</evidence>
<reference evidence="1" key="1">
    <citation type="submission" date="2021-01" db="EMBL/GenBank/DDBJ databases">
        <title>Whole genome shotgun sequence of Dactylosporangium siamense NBRC 106093.</title>
        <authorList>
            <person name="Komaki H."/>
            <person name="Tamura T."/>
        </authorList>
    </citation>
    <scope>NUCLEOTIDE SEQUENCE</scope>
    <source>
        <strain evidence="1">NBRC 106093</strain>
    </source>
</reference>
<name>A0A919UFK8_9ACTN</name>
<accession>A0A919UFK8</accession>
<keyword evidence="2" id="KW-1185">Reference proteome</keyword>
<dbReference type="RefSeq" id="WP_203850465.1">
    <property type="nucleotide sequence ID" value="NZ_BAAAVW010000023.1"/>
</dbReference>
<gene>
    <name evidence="1" type="ORF">Dsi01nite_068040</name>
</gene>
<dbReference type="AlphaFoldDB" id="A0A919UFK8"/>
<organism evidence="1 2">
    <name type="scientific">Dactylosporangium siamense</name>
    <dbReference type="NCBI Taxonomy" id="685454"/>
    <lineage>
        <taxon>Bacteria</taxon>
        <taxon>Bacillati</taxon>
        <taxon>Actinomycetota</taxon>
        <taxon>Actinomycetes</taxon>
        <taxon>Micromonosporales</taxon>
        <taxon>Micromonosporaceae</taxon>
        <taxon>Dactylosporangium</taxon>
    </lineage>
</organism>